<sequence length="185" mass="20866">MHTVMFKAQCFVLEHSFLINPVSKMNNSLQQNFAAPNCPCSSSLLSLSYRIQPQRSIISCARKNKRRSGSQRSRNFVLKMVSIVALNLKIIPQPLDLVIGEFVGDDGNGGDLRTLDGWRRKRKLKLLPYWVHSDILLGFVVWKNLGGLIVEGFGFFPVCNSFDSVVWTKTNQRPGFTVISLECFG</sequence>
<dbReference type="AlphaFoldDB" id="A0AAD7Q1Y6"/>
<gene>
    <name evidence="1" type="ORF">O6P43_011127</name>
</gene>
<evidence type="ECO:0000313" key="1">
    <source>
        <dbReference type="EMBL" id="KAJ7973380.1"/>
    </source>
</evidence>
<name>A0AAD7Q1Y6_QUISA</name>
<organism evidence="1 2">
    <name type="scientific">Quillaja saponaria</name>
    <name type="common">Soap bark tree</name>
    <dbReference type="NCBI Taxonomy" id="32244"/>
    <lineage>
        <taxon>Eukaryota</taxon>
        <taxon>Viridiplantae</taxon>
        <taxon>Streptophyta</taxon>
        <taxon>Embryophyta</taxon>
        <taxon>Tracheophyta</taxon>
        <taxon>Spermatophyta</taxon>
        <taxon>Magnoliopsida</taxon>
        <taxon>eudicotyledons</taxon>
        <taxon>Gunneridae</taxon>
        <taxon>Pentapetalae</taxon>
        <taxon>rosids</taxon>
        <taxon>fabids</taxon>
        <taxon>Fabales</taxon>
        <taxon>Quillajaceae</taxon>
        <taxon>Quillaja</taxon>
    </lineage>
</organism>
<keyword evidence="1" id="KW-0812">Transmembrane</keyword>
<dbReference type="KEGG" id="qsa:O6P43_011127"/>
<accession>A0AAD7Q1Y6</accession>
<evidence type="ECO:0000313" key="2">
    <source>
        <dbReference type="Proteomes" id="UP001163823"/>
    </source>
</evidence>
<reference evidence="1" key="1">
    <citation type="journal article" date="2023" name="Science">
        <title>Elucidation of the pathway for biosynthesis of saponin adjuvants from the soapbark tree.</title>
        <authorList>
            <person name="Reed J."/>
            <person name="Orme A."/>
            <person name="El-Demerdash A."/>
            <person name="Owen C."/>
            <person name="Martin L.B.B."/>
            <person name="Misra R.C."/>
            <person name="Kikuchi S."/>
            <person name="Rejzek M."/>
            <person name="Martin A.C."/>
            <person name="Harkess A."/>
            <person name="Leebens-Mack J."/>
            <person name="Louveau T."/>
            <person name="Stephenson M.J."/>
            <person name="Osbourn A."/>
        </authorList>
    </citation>
    <scope>NUCLEOTIDE SEQUENCE</scope>
    <source>
        <strain evidence="1">S10</strain>
    </source>
</reference>
<dbReference type="EMBL" id="JARAOO010000004">
    <property type="protein sequence ID" value="KAJ7973380.1"/>
    <property type="molecule type" value="Genomic_DNA"/>
</dbReference>
<keyword evidence="2" id="KW-1185">Reference proteome</keyword>
<comment type="caution">
    <text evidence="1">The sequence shown here is derived from an EMBL/GenBank/DDBJ whole genome shotgun (WGS) entry which is preliminary data.</text>
</comment>
<protein>
    <submittedName>
        <fullName evidence="1">Transmembrane protein</fullName>
    </submittedName>
</protein>
<proteinExistence type="predicted"/>
<dbReference type="Proteomes" id="UP001163823">
    <property type="component" value="Chromosome 4"/>
</dbReference>
<keyword evidence="1" id="KW-0472">Membrane</keyword>